<evidence type="ECO:0000313" key="2">
    <source>
        <dbReference type="EMBL" id="QDT24415.1"/>
    </source>
</evidence>
<dbReference type="Proteomes" id="UP000320421">
    <property type="component" value="Chromosome"/>
</dbReference>
<dbReference type="Gene3D" id="3.30.950.30">
    <property type="entry name" value="Schlafen, AAA domain"/>
    <property type="match status" value="1"/>
</dbReference>
<sequence>MNDFTPDELKRLIETSGESDNIDFKGPMTWDKSTQSAKLAKVIVSFANSRDGGAIVIGRSEVNGQFEITGLTEDEAISFETTRVASWINSRFSPPVRLVCSSIEYECKRLEVISVAQFEDIPIICTKPLLDPTDSRKELLKQGTIYVRNQNAESAPLKTVEEFRTLIGLATSRQGDQMLSMFDSILKGKPILPVENHQERYEAELKRIEKGLEDVMKDRMVLGGWRLAIHPTTYVEDRWNDSEELEAVIQKRSIRIRSEFPPTRNGTHLREWGICNDYYGEIWTLTHSGMFALWQPYRENSYKYECQWRGLDGTPSIPDIEPGGWIEFKLNMDLVIEMFMFIDRFIEEYELGGDFDLSFVADSLSGRKLVCRDSQINFSHRDPEPCRANRFEIVKQFRIEEFRAEWESICADTIKRFFEYFPNSNITKEVILGWIERFKRREF</sequence>
<reference evidence="2 3" key="1">
    <citation type="submission" date="2019-02" db="EMBL/GenBank/DDBJ databases">
        <title>Deep-cultivation of Planctomycetes and their phenomic and genomic characterization uncovers novel biology.</title>
        <authorList>
            <person name="Wiegand S."/>
            <person name="Jogler M."/>
            <person name="Boedeker C."/>
            <person name="Pinto D."/>
            <person name="Vollmers J."/>
            <person name="Rivas-Marin E."/>
            <person name="Kohn T."/>
            <person name="Peeters S.H."/>
            <person name="Heuer A."/>
            <person name="Rast P."/>
            <person name="Oberbeckmann S."/>
            <person name="Bunk B."/>
            <person name="Jeske O."/>
            <person name="Meyerdierks A."/>
            <person name="Storesund J.E."/>
            <person name="Kallscheuer N."/>
            <person name="Luecker S."/>
            <person name="Lage O.M."/>
            <person name="Pohl T."/>
            <person name="Merkel B.J."/>
            <person name="Hornburger P."/>
            <person name="Mueller R.-W."/>
            <person name="Bruemmer F."/>
            <person name="Labrenz M."/>
            <person name="Spormann A.M."/>
            <person name="Op den Camp H."/>
            <person name="Overmann J."/>
            <person name="Amann R."/>
            <person name="Jetten M.S.M."/>
            <person name="Mascher T."/>
            <person name="Medema M.H."/>
            <person name="Devos D.P."/>
            <person name="Kaster A.-K."/>
            <person name="Ovreas L."/>
            <person name="Rohde M."/>
            <person name="Galperin M.Y."/>
            <person name="Jogler C."/>
        </authorList>
    </citation>
    <scope>NUCLEOTIDE SEQUENCE [LARGE SCALE GENOMIC DNA]</scope>
    <source>
        <strain evidence="2 3">HG66A1</strain>
    </source>
</reference>
<dbReference type="Pfam" id="PF04326">
    <property type="entry name" value="SLFN_AlbA_2"/>
    <property type="match status" value="1"/>
</dbReference>
<dbReference type="OrthoDB" id="292540at2"/>
<dbReference type="InterPro" id="IPR007421">
    <property type="entry name" value="Schlafen_AlbA_2_dom"/>
</dbReference>
<evidence type="ECO:0000313" key="3">
    <source>
        <dbReference type="Proteomes" id="UP000320421"/>
    </source>
</evidence>
<feature type="domain" description="Schlafen AlbA-2" evidence="1">
    <location>
        <begin position="18"/>
        <end position="151"/>
    </location>
</feature>
<proteinExistence type="predicted"/>
<gene>
    <name evidence="2" type="ORF">HG66A1_62470</name>
</gene>
<keyword evidence="3" id="KW-1185">Reference proteome</keyword>
<accession>A0A517PYF4</accession>
<dbReference type="RefSeq" id="WP_145193090.1">
    <property type="nucleotide sequence ID" value="NZ_CP036266.1"/>
</dbReference>
<organism evidence="2 3">
    <name type="scientific">Gimesia chilikensis</name>
    <dbReference type="NCBI Taxonomy" id="2605989"/>
    <lineage>
        <taxon>Bacteria</taxon>
        <taxon>Pseudomonadati</taxon>
        <taxon>Planctomycetota</taxon>
        <taxon>Planctomycetia</taxon>
        <taxon>Planctomycetales</taxon>
        <taxon>Planctomycetaceae</taxon>
        <taxon>Gimesia</taxon>
    </lineage>
</organism>
<dbReference type="InterPro" id="IPR038461">
    <property type="entry name" value="Schlafen_AlbA_2_dom_sf"/>
</dbReference>
<evidence type="ECO:0000259" key="1">
    <source>
        <dbReference type="Pfam" id="PF04326"/>
    </source>
</evidence>
<dbReference type="AlphaFoldDB" id="A0A517PYF4"/>
<name>A0A517PYF4_9PLAN</name>
<protein>
    <submittedName>
        <fullName evidence="2">Divergent AAA domain protein</fullName>
    </submittedName>
</protein>
<dbReference type="EMBL" id="CP036266">
    <property type="protein sequence ID" value="QDT24415.1"/>
    <property type="molecule type" value="Genomic_DNA"/>
</dbReference>